<gene>
    <name evidence="10" type="ORF">F8D48_01230</name>
</gene>
<dbReference type="RefSeq" id="WP_135970378.1">
    <property type="nucleotide sequence ID" value="NZ_CAKODJ010000003.1"/>
</dbReference>
<keyword evidence="5" id="KW-0028">Amino-acid biosynthesis</keyword>
<dbReference type="CDD" id="cd11534">
    <property type="entry name" value="NTP-PPase_HisIE_like"/>
    <property type="match status" value="1"/>
</dbReference>
<comment type="catalytic activity">
    <reaction evidence="1">
        <text>1-(5-phospho-beta-D-ribosyl)-ATP + H2O = 1-(5-phospho-beta-D-ribosyl)-5'-AMP + diphosphate + H(+)</text>
        <dbReference type="Rhea" id="RHEA:22828"/>
        <dbReference type="ChEBI" id="CHEBI:15377"/>
        <dbReference type="ChEBI" id="CHEBI:15378"/>
        <dbReference type="ChEBI" id="CHEBI:33019"/>
        <dbReference type="ChEBI" id="CHEBI:59457"/>
        <dbReference type="ChEBI" id="CHEBI:73183"/>
        <dbReference type="EC" id="3.6.1.31"/>
    </reaction>
</comment>
<dbReference type="AlphaFoldDB" id="A0A7C8FXS7"/>
<evidence type="ECO:0000256" key="4">
    <source>
        <dbReference type="ARBA" id="ARBA00013336"/>
    </source>
</evidence>
<dbReference type="GO" id="GO:0004636">
    <property type="term" value="F:phosphoribosyl-ATP diphosphatase activity"/>
    <property type="evidence" value="ECO:0007669"/>
    <property type="project" value="UniProtKB-EC"/>
</dbReference>
<dbReference type="GO" id="GO:0005524">
    <property type="term" value="F:ATP binding"/>
    <property type="evidence" value="ECO:0007669"/>
    <property type="project" value="UniProtKB-KW"/>
</dbReference>
<proteinExistence type="predicted"/>
<accession>A0A7C8FXS7</accession>
<dbReference type="UniPathway" id="UPA00031">
    <property type="reaction ID" value="UER00007"/>
</dbReference>
<dbReference type="Gene3D" id="1.10.287.1080">
    <property type="entry name" value="MazG-like"/>
    <property type="match status" value="1"/>
</dbReference>
<evidence type="ECO:0000256" key="6">
    <source>
        <dbReference type="ARBA" id="ARBA00022741"/>
    </source>
</evidence>
<dbReference type="InterPro" id="IPR008179">
    <property type="entry name" value="HisE"/>
</dbReference>
<comment type="pathway">
    <text evidence="2">Amino-acid biosynthesis; L-histidine biosynthesis; L-histidine from 5-phospho-alpha-D-ribose 1-diphosphate: step 2/9.</text>
</comment>
<dbReference type="GO" id="GO:0000105">
    <property type="term" value="P:L-histidine biosynthetic process"/>
    <property type="evidence" value="ECO:0007669"/>
    <property type="project" value="UniProtKB-UniPathway"/>
</dbReference>
<name>A0A7C8FXS7_9ACTN</name>
<evidence type="ECO:0000256" key="2">
    <source>
        <dbReference type="ARBA" id="ARBA00005204"/>
    </source>
</evidence>
<evidence type="ECO:0000256" key="9">
    <source>
        <dbReference type="ARBA" id="ARBA00023102"/>
    </source>
</evidence>
<organism evidence="10 11">
    <name type="scientific">Adlercreutzia muris</name>
    <dbReference type="NCBI Taxonomy" id="1796610"/>
    <lineage>
        <taxon>Bacteria</taxon>
        <taxon>Bacillati</taxon>
        <taxon>Actinomycetota</taxon>
        <taxon>Coriobacteriia</taxon>
        <taxon>Eggerthellales</taxon>
        <taxon>Eggerthellaceae</taxon>
        <taxon>Adlercreutzia</taxon>
    </lineage>
</organism>
<dbReference type="Proteomes" id="UP000479639">
    <property type="component" value="Unassembled WGS sequence"/>
</dbReference>
<dbReference type="SUPFAM" id="SSF101386">
    <property type="entry name" value="all-alpha NTP pyrophosphatases"/>
    <property type="match status" value="1"/>
</dbReference>
<dbReference type="Pfam" id="PF01503">
    <property type="entry name" value="PRA-PH"/>
    <property type="match status" value="1"/>
</dbReference>
<comment type="caution">
    <text evidence="10">The sequence shown here is derived from an EMBL/GenBank/DDBJ whole genome shotgun (WGS) entry which is preliminary data.</text>
</comment>
<evidence type="ECO:0000256" key="7">
    <source>
        <dbReference type="ARBA" id="ARBA00022801"/>
    </source>
</evidence>
<reference evidence="10 11" key="1">
    <citation type="submission" date="2019-09" db="EMBL/GenBank/DDBJ databases">
        <title>Whole genome shotgun sequencing (WGS) of Ellagibacter isourolithinifaciens DSM 104140(T) and Adlercreutzia muris DSM 29508(T).</title>
        <authorList>
            <person name="Stoll D.A."/>
            <person name="Danylec N."/>
            <person name="Huch M."/>
        </authorList>
    </citation>
    <scope>NUCLEOTIDE SEQUENCE [LARGE SCALE GENOMIC DNA]</scope>
    <source>
        <strain evidence="10 11">DSM 29508</strain>
    </source>
</reference>
<dbReference type="PANTHER" id="PTHR42945:SF1">
    <property type="entry name" value="HISTIDINE BIOSYNTHESIS BIFUNCTIONAL PROTEIN HIS7"/>
    <property type="match status" value="1"/>
</dbReference>
<keyword evidence="8" id="KW-0067">ATP-binding</keyword>
<dbReference type="PANTHER" id="PTHR42945">
    <property type="entry name" value="HISTIDINE BIOSYNTHESIS BIFUNCTIONAL PROTEIN"/>
    <property type="match status" value="1"/>
</dbReference>
<keyword evidence="9" id="KW-0368">Histidine biosynthesis</keyword>
<evidence type="ECO:0000256" key="5">
    <source>
        <dbReference type="ARBA" id="ARBA00022605"/>
    </source>
</evidence>
<evidence type="ECO:0000313" key="10">
    <source>
        <dbReference type="EMBL" id="KAB1651408.1"/>
    </source>
</evidence>
<dbReference type="EC" id="3.6.1.31" evidence="3"/>
<evidence type="ECO:0000313" key="11">
    <source>
        <dbReference type="Proteomes" id="UP000479639"/>
    </source>
</evidence>
<evidence type="ECO:0000256" key="1">
    <source>
        <dbReference type="ARBA" id="ARBA00001460"/>
    </source>
</evidence>
<keyword evidence="7" id="KW-0378">Hydrolase</keyword>
<keyword evidence="6" id="KW-0547">Nucleotide-binding</keyword>
<evidence type="ECO:0000256" key="3">
    <source>
        <dbReference type="ARBA" id="ARBA00012414"/>
    </source>
</evidence>
<keyword evidence="11" id="KW-1185">Reference proteome</keyword>
<dbReference type="InterPro" id="IPR021130">
    <property type="entry name" value="PRib-ATP_PPHydrolase-like"/>
</dbReference>
<evidence type="ECO:0000256" key="8">
    <source>
        <dbReference type="ARBA" id="ARBA00022840"/>
    </source>
</evidence>
<dbReference type="EMBL" id="WAJS01000002">
    <property type="protein sequence ID" value="KAB1651408.1"/>
    <property type="molecule type" value="Genomic_DNA"/>
</dbReference>
<protein>
    <recommendedName>
        <fullName evidence="4">Phosphoribosyl-ATP pyrophosphatase</fullName>
        <ecNumber evidence="3">3.6.1.31</ecNumber>
    </recommendedName>
</protein>
<sequence length="180" mass="18924">MVDKTYIPEGEVPPASQIGATLEALGATIAARREADEASYTHRLLTGSVDGVLKKVMEEAGEVALAAKDVEGWATSSLAAAVALQAAGDGAADGQSEALDQGGAAAEPEALSVQLPPEYGEAVDHLRYEAADVVYHLLVVLERYGISLDEFAAELNMRMTDEECPAGAVRLHGEYVRRGK</sequence>